<gene>
    <name evidence="2" type="ORF">HNR19_003892</name>
</gene>
<accession>A0A853C6N3</accession>
<reference evidence="2 3" key="1">
    <citation type="submission" date="2020-07" db="EMBL/GenBank/DDBJ databases">
        <title>Sequencing the genomes of 1000 actinobacteria strains.</title>
        <authorList>
            <person name="Klenk H.-P."/>
        </authorList>
    </citation>
    <scope>NUCLEOTIDE SEQUENCE [LARGE SCALE GENOMIC DNA]</scope>
    <source>
        <strain evidence="2 3">DSM 103833</strain>
    </source>
</reference>
<organism evidence="2 3">
    <name type="scientific">Nocardioides thalensis</name>
    <dbReference type="NCBI Taxonomy" id="1914755"/>
    <lineage>
        <taxon>Bacteria</taxon>
        <taxon>Bacillati</taxon>
        <taxon>Actinomycetota</taxon>
        <taxon>Actinomycetes</taxon>
        <taxon>Propionibacteriales</taxon>
        <taxon>Nocardioidaceae</taxon>
        <taxon>Nocardioides</taxon>
    </lineage>
</organism>
<dbReference type="PROSITE" id="PS51257">
    <property type="entry name" value="PROKAR_LIPOPROTEIN"/>
    <property type="match status" value="1"/>
</dbReference>
<dbReference type="AlphaFoldDB" id="A0A853C6N3"/>
<feature type="chain" id="PRO_5039248333" description="Lipoprotein" evidence="1">
    <location>
        <begin position="20"/>
        <end position="149"/>
    </location>
</feature>
<comment type="caution">
    <text evidence="2">The sequence shown here is derived from an EMBL/GenBank/DDBJ whole genome shotgun (WGS) entry which is preliminary data.</text>
</comment>
<name>A0A853C6N3_9ACTN</name>
<keyword evidence="3" id="KW-1185">Reference proteome</keyword>
<dbReference type="EMBL" id="JACCFP010000001">
    <property type="protein sequence ID" value="NYJ03194.1"/>
    <property type="molecule type" value="Genomic_DNA"/>
</dbReference>
<sequence length="149" mass="15887">MVVRALVTLLFLLPALVGCDGGADPEPDVDAIVASVEDVPSVTKSVRLTDDTDPDKMLGSEEGYSEAAVFYDSRLKCPQPGIDCGAVLEVWADADGAKERSGYLKALQSGMQSLGTEYHYRDGALLLRVNGDLTAKQAEEYQAAFNEAA</sequence>
<evidence type="ECO:0000313" key="3">
    <source>
        <dbReference type="Proteomes" id="UP000530424"/>
    </source>
</evidence>
<evidence type="ECO:0000313" key="2">
    <source>
        <dbReference type="EMBL" id="NYJ03194.1"/>
    </source>
</evidence>
<feature type="signal peptide" evidence="1">
    <location>
        <begin position="1"/>
        <end position="19"/>
    </location>
</feature>
<dbReference type="Proteomes" id="UP000530424">
    <property type="component" value="Unassembled WGS sequence"/>
</dbReference>
<protein>
    <recommendedName>
        <fullName evidence="4">Lipoprotein</fullName>
    </recommendedName>
</protein>
<keyword evidence="1" id="KW-0732">Signal</keyword>
<evidence type="ECO:0000256" key="1">
    <source>
        <dbReference type="SAM" id="SignalP"/>
    </source>
</evidence>
<evidence type="ECO:0008006" key="4">
    <source>
        <dbReference type="Google" id="ProtNLM"/>
    </source>
</evidence>
<proteinExistence type="predicted"/>
<dbReference type="RefSeq" id="WP_179669470.1">
    <property type="nucleotide sequence ID" value="NZ_JACCFP010000001.1"/>
</dbReference>